<dbReference type="PANTHER" id="PTHR43527">
    <property type="entry name" value="4-DIPHOSPHOCYTIDYL-2-C-METHYL-D-ERYTHRITOL KINASE, CHLOROPLASTIC"/>
    <property type="match status" value="1"/>
</dbReference>
<organism evidence="7 8">
    <name type="scientific">Campylobacter portucalensis</name>
    <dbReference type="NCBI Taxonomy" id="2608384"/>
    <lineage>
        <taxon>Bacteria</taxon>
        <taxon>Pseudomonadati</taxon>
        <taxon>Campylobacterota</taxon>
        <taxon>Epsilonproteobacteria</taxon>
        <taxon>Campylobacterales</taxon>
        <taxon>Campylobacteraceae</taxon>
        <taxon>Campylobacter</taxon>
    </lineage>
</organism>
<dbReference type="InterPro" id="IPR014721">
    <property type="entry name" value="Ribsml_uS5_D2-typ_fold_subgr"/>
</dbReference>
<reference evidence="7 8" key="2">
    <citation type="submission" date="2020-03" db="EMBL/GenBank/DDBJ databases">
        <title>Campylobacter portucalensis sp. nov., a new species of Campylobacter isolated from the reproductive tract of bulls.</title>
        <authorList>
            <person name="Silva M.F."/>
            <person name="Pereira G."/>
            <person name="Carneiro C."/>
            <person name="Hemphill A."/>
            <person name="Mateus L."/>
            <person name="Lopes-Da-Costa L."/>
            <person name="Silva E."/>
        </authorList>
    </citation>
    <scope>NUCLEOTIDE SEQUENCE [LARGE SCALE GENOMIC DNA]</scope>
    <source>
        <strain evidence="7 8">FMV-PI01</strain>
    </source>
</reference>
<evidence type="ECO:0000313" key="7">
    <source>
        <dbReference type="EMBL" id="MSN96676.1"/>
    </source>
</evidence>
<feature type="domain" description="GHMP kinase N-terminal" evidence="6">
    <location>
        <begin position="61"/>
        <end position="139"/>
    </location>
</feature>
<keyword evidence="2 7" id="KW-0808">Transferase</keyword>
<evidence type="ECO:0000256" key="1">
    <source>
        <dbReference type="ARBA" id="ARBA00017473"/>
    </source>
</evidence>
<dbReference type="GO" id="GO:0050515">
    <property type="term" value="F:4-(cytidine 5'-diphospho)-2-C-methyl-D-erythritol kinase activity"/>
    <property type="evidence" value="ECO:0007669"/>
    <property type="project" value="InterPro"/>
</dbReference>
<dbReference type="InterPro" id="IPR004424">
    <property type="entry name" value="IspE"/>
</dbReference>
<gene>
    <name evidence="7" type="ORF">F1B92_05800</name>
</gene>
<dbReference type="SUPFAM" id="SSF54211">
    <property type="entry name" value="Ribosomal protein S5 domain 2-like"/>
    <property type="match status" value="1"/>
</dbReference>
<evidence type="ECO:0000313" key="8">
    <source>
        <dbReference type="Proteomes" id="UP000476338"/>
    </source>
</evidence>
<keyword evidence="4 7" id="KW-0418">Kinase</keyword>
<evidence type="ECO:0000259" key="6">
    <source>
        <dbReference type="Pfam" id="PF00288"/>
    </source>
</evidence>
<dbReference type="AlphaFoldDB" id="A0A6L5WIC3"/>
<dbReference type="Gene3D" id="3.30.230.10">
    <property type="match status" value="1"/>
</dbReference>
<comment type="caution">
    <text evidence="7">The sequence shown here is derived from an EMBL/GenBank/DDBJ whole genome shotgun (WGS) entry which is preliminary data.</text>
</comment>
<dbReference type="Proteomes" id="UP000476338">
    <property type="component" value="Unassembled WGS sequence"/>
</dbReference>
<dbReference type="GO" id="GO:0016114">
    <property type="term" value="P:terpenoid biosynthetic process"/>
    <property type="evidence" value="ECO:0007669"/>
    <property type="project" value="InterPro"/>
</dbReference>
<evidence type="ECO:0000256" key="3">
    <source>
        <dbReference type="ARBA" id="ARBA00022741"/>
    </source>
</evidence>
<reference evidence="7 8" key="1">
    <citation type="submission" date="2019-09" db="EMBL/GenBank/DDBJ databases">
        <authorList>
            <person name="Silva M."/>
            <person name="Pereira G."/>
            <person name="Lopes-Da-Costa L."/>
            <person name="Silva E."/>
        </authorList>
    </citation>
    <scope>NUCLEOTIDE SEQUENCE [LARGE SCALE GENOMIC DNA]</scope>
    <source>
        <strain evidence="7 8">FMV-PI01</strain>
    </source>
</reference>
<keyword evidence="8" id="KW-1185">Reference proteome</keyword>
<sequence length="251" mass="28712">MKSYAKINIFLKIVGTRGDYHEIKSRFVLFEELFDEIYFKKKPKNDKFQIISNAKIDGINSIQKAYNELEKLGFEKQLKDFFRYHSVILNKNIPQGGGLGGGSSNAATFLKMVNLELNLNIDKKSLMQISKNIGSDVGFFVSEFKSANVSGVGEIVEEFKDDIPNLSLKTTQIFSSTPKIYKEFRENFMDKIDINLAKNLTNLSSKEILKNYKNIDLNDLLPPFKKLNPNFMLKDDEFLSGSGSSYFYVKE</sequence>
<keyword evidence="5" id="KW-0067">ATP-binding</keyword>
<dbReference type="InterPro" id="IPR006204">
    <property type="entry name" value="GHMP_kinase_N_dom"/>
</dbReference>
<keyword evidence="3" id="KW-0547">Nucleotide-binding</keyword>
<name>A0A6L5WIC3_9BACT</name>
<dbReference type="EMBL" id="VWSJ01000023">
    <property type="protein sequence ID" value="MSN96676.1"/>
    <property type="molecule type" value="Genomic_DNA"/>
</dbReference>
<proteinExistence type="predicted"/>
<evidence type="ECO:0000256" key="4">
    <source>
        <dbReference type="ARBA" id="ARBA00022777"/>
    </source>
</evidence>
<dbReference type="NCBIfam" id="NF003216">
    <property type="entry name" value="PRK04181.1"/>
    <property type="match status" value="1"/>
</dbReference>
<dbReference type="RefSeq" id="WP_154570943.1">
    <property type="nucleotide sequence ID" value="NZ_VWSJ01000023.1"/>
</dbReference>
<dbReference type="GO" id="GO:0005524">
    <property type="term" value="F:ATP binding"/>
    <property type="evidence" value="ECO:0007669"/>
    <property type="project" value="UniProtKB-KW"/>
</dbReference>
<evidence type="ECO:0000256" key="5">
    <source>
        <dbReference type="ARBA" id="ARBA00022840"/>
    </source>
</evidence>
<protein>
    <recommendedName>
        <fullName evidence="1">4-diphosphocytidyl-2-C-methyl-D-erythritol kinase</fullName>
    </recommendedName>
</protein>
<accession>A0A6L5WIC3</accession>
<dbReference type="PANTHER" id="PTHR43527:SF2">
    <property type="entry name" value="4-DIPHOSPHOCYTIDYL-2-C-METHYL-D-ERYTHRITOL KINASE, CHLOROPLASTIC"/>
    <property type="match status" value="1"/>
</dbReference>
<evidence type="ECO:0000256" key="2">
    <source>
        <dbReference type="ARBA" id="ARBA00022679"/>
    </source>
</evidence>
<dbReference type="Pfam" id="PF00288">
    <property type="entry name" value="GHMP_kinases_N"/>
    <property type="match status" value="1"/>
</dbReference>
<dbReference type="PIRSF" id="PIRSF010376">
    <property type="entry name" value="IspE"/>
    <property type="match status" value="1"/>
</dbReference>
<dbReference type="InterPro" id="IPR020568">
    <property type="entry name" value="Ribosomal_Su5_D2-typ_SF"/>
</dbReference>